<comment type="caution">
    <text evidence="2">The sequence shown here is derived from an EMBL/GenBank/DDBJ whole genome shotgun (WGS) entry which is preliminary data.</text>
</comment>
<reference evidence="3" key="1">
    <citation type="journal article" date="2017" name="bioRxiv">
        <title>Comparative analysis of the genomes of Stylophora pistillata and Acropora digitifera provides evidence for extensive differences between species of corals.</title>
        <authorList>
            <person name="Voolstra C.R."/>
            <person name="Li Y."/>
            <person name="Liew Y.J."/>
            <person name="Baumgarten S."/>
            <person name="Zoccola D."/>
            <person name="Flot J.-F."/>
            <person name="Tambutte S."/>
            <person name="Allemand D."/>
            <person name="Aranda M."/>
        </authorList>
    </citation>
    <scope>NUCLEOTIDE SEQUENCE [LARGE SCALE GENOMIC DNA]</scope>
</reference>
<accession>A0A2B4RUA4</accession>
<evidence type="ECO:0000256" key="1">
    <source>
        <dbReference type="SAM" id="MobiDB-lite"/>
    </source>
</evidence>
<protein>
    <submittedName>
        <fullName evidence="2">Uncharacterized protein</fullName>
    </submittedName>
</protein>
<feature type="region of interest" description="Disordered" evidence="1">
    <location>
        <begin position="119"/>
        <end position="216"/>
    </location>
</feature>
<keyword evidence="3" id="KW-1185">Reference proteome</keyword>
<feature type="compositionally biased region" description="Low complexity" evidence="1">
    <location>
        <begin position="193"/>
        <end position="211"/>
    </location>
</feature>
<proteinExistence type="predicted"/>
<dbReference type="Proteomes" id="UP000225706">
    <property type="component" value="Unassembled WGS sequence"/>
</dbReference>
<dbReference type="AlphaFoldDB" id="A0A2B4RUA4"/>
<organism evidence="2 3">
    <name type="scientific">Stylophora pistillata</name>
    <name type="common">Smooth cauliflower coral</name>
    <dbReference type="NCBI Taxonomy" id="50429"/>
    <lineage>
        <taxon>Eukaryota</taxon>
        <taxon>Metazoa</taxon>
        <taxon>Cnidaria</taxon>
        <taxon>Anthozoa</taxon>
        <taxon>Hexacorallia</taxon>
        <taxon>Scleractinia</taxon>
        <taxon>Astrocoeniina</taxon>
        <taxon>Pocilloporidae</taxon>
        <taxon>Stylophora</taxon>
    </lineage>
</organism>
<sequence>MMYSRSSHVSEMFNTLGWDSLEHRRLLNQMCMFYKIYKGFVGISLPAEISPITRASRLPNCTPFVQLRTLNYTFKFSFYPRTVRGSCCSAPLPENTASVSMNLENSGYSYAKAVKQMSQTRGSFKPPSIKGTDSKQSGQDLTSINTKTLSPYSKTTVKKPSLSPDATTTKQTSSVTQPNPATCTKPSAVQQPSSTLTTSQTSTDKPTCTTTKRPSSKQAIATCTNPNFDQIDVREIKAFIFLQGVQVTSYYKPEFIQLAKAVAFMDLPTNPDFENESLEECLLRCLTLPAGEKILDPYQMALLSNDFFQLPPFGLMDIFNDLILSKTDYDKIVLSSWHSFEEHNLCANGHVQSLGVNAINGTLMAVFFSVCSWSYSNS</sequence>
<dbReference type="EMBL" id="LSMT01000343">
    <property type="protein sequence ID" value="PFX19835.1"/>
    <property type="molecule type" value="Genomic_DNA"/>
</dbReference>
<evidence type="ECO:0000313" key="2">
    <source>
        <dbReference type="EMBL" id="PFX19835.1"/>
    </source>
</evidence>
<name>A0A2B4RUA4_STYPI</name>
<evidence type="ECO:0000313" key="3">
    <source>
        <dbReference type="Proteomes" id="UP000225706"/>
    </source>
</evidence>
<feature type="compositionally biased region" description="Polar residues" evidence="1">
    <location>
        <begin position="134"/>
        <end position="155"/>
    </location>
</feature>
<dbReference type="OrthoDB" id="5960947at2759"/>
<feature type="compositionally biased region" description="Polar residues" evidence="1">
    <location>
        <begin position="164"/>
        <end position="192"/>
    </location>
</feature>
<gene>
    <name evidence="2" type="ORF">AWC38_SpisGene15759</name>
</gene>